<dbReference type="Gene3D" id="3.40.50.720">
    <property type="entry name" value="NAD(P)-binding Rossmann-like Domain"/>
    <property type="match status" value="1"/>
</dbReference>
<dbReference type="Proteomes" id="UP000479710">
    <property type="component" value="Unassembled WGS sequence"/>
</dbReference>
<evidence type="ECO:0000313" key="1">
    <source>
        <dbReference type="EMBL" id="KAF0928262.1"/>
    </source>
</evidence>
<dbReference type="SUPFAM" id="SSF51735">
    <property type="entry name" value="NAD(P)-binding Rossmann-fold domains"/>
    <property type="match status" value="1"/>
</dbReference>
<sequence>MRRSFYPRAGVTHGGTVLQSLRVIGAGLDGPPKNVLVTVAFGGVGHIVVLLTKLGGHHVVATCNAYNLCLFGNLGVDEALDYDTPEGTERCGPGRCTRSAA</sequence>
<name>A0A6G1EUM1_9ORYZ</name>
<dbReference type="PANTHER" id="PTHR44013:SF2">
    <property type="entry name" value="OS09G0502500 PROTEIN"/>
    <property type="match status" value="1"/>
</dbReference>
<gene>
    <name evidence="1" type="ORF">E2562_039060</name>
</gene>
<dbReference type="InterPro" id="IPR052733">
    <property type="entry name" value="Chloroplast_QOR"/>
</dbReference>
<reference evidence="1 2" key="1">
    <citation type="submission" date="2019-11" db="EMBL/GenBank/DDBJ databases">
        <title>Whole genome sequence of Oryza granulata.</title>
        <authorList>
            <person name="Li W."/>
        </authorList>
    </citation>
    <scope>NUCLEOTIDE SEQUENCE [LARGE SCALE GENOMIC DNA]</scope>
    <source>
        <strain evidence="2">cv. Menghai</strain>
        <tissue evidence="1">Leaf</tissue>
    </source>
</reference>
<protein>
    <recommendedName>
        <fullName evidence="3">Alcohol dehydrogenase-like C-terminal domain-containing protein</fullName>
    </recommendedName>
</protein>
<comment type="caution">
    <text evidence="1">The sequence shown here is derived from an EMBL/GenBank/DDBJ whole genome shotgun (WGS) entry which is preliminary data.</text>
</comment>
<evidence type="ECO:0000313" key="2">
    <source>
        <dbReference type="Proteomes" id="UP000479710"/>
    </source>
</evidence>
<organism evidence="1 2">
    <name type="scientific">Oryza meyeriana var. granulata</name>
    <dbReference type="NCBI Taxonomy" id="110450"/>
    <lineage>
        <taxon>Eukaryota</taxon>
        <taxon>Viridiplantae</taxon>
        <taxon>Streptophyta</taxon>
        <taxon>Embryophyta</taxon>
        <taxon>Tracheophyta</taxon>
        <taxon>Spermatophyta</taxon>
        <taxon>Magnoliopsida</taxon>
        <taxon>Liliopsida</taxon>
        <taxon>Poales</taxon>
        <taxon>Poaceae</taxon>
        <taxon>BOP clade</taxon>
        <taxon>Oryzoideae</taxon>
        <taxon>Oryzeae</taxon>
        <taxon>Oryzinae</taxon>
        <taxon>Oryza</taxon>
        <taxon>Oryza meyeriana</taxon>
    </lineage>
</organism>
<proteinExistence type="predicted"/>
<accession>A0A6G1EUM1</accession>
<dbReference type="AlphaFoldDB" id="A0A6G1EUM1"/>
<evidence type="ECO:0008006" key="3">
    <source>
        <dbReference type="Google" id="ProtNLM"/>
    </source>
</evidence>
<dbReference type="EMBL" id="SPHZ02000003">
    <property type="protein sequence ID" value="KAF0928262.1"/>
    <property type="molecule type" value="Genomic_DNA"/>
</dbReference>
<dbReference type="PANTHER" id="PTHR44013">
    <property type="entry name" value="ZINC-TYPE ALCOHOL DEHYDROGENASE-LIKE PROTEIN C16A3.02C"/>
    <property type="match status" value="1"/>
</dbReference>
<keyword evidence="2" id="KW-1185">Reference proteome</keyword>
<dbReference type="InterPro" id="IPR036291">
    <property type="entry name" value="NAD(P)-bd_dom_sf"/>
</dbReference>